<comment type="caution">
    <text evidence="1">The sequence shown here is derived from an EMBL/GenBank/DDBJ whole genome shotgun (WGS) entry which is preliminary data.</text>
</comment>
<dbReference type="EMBL" id="JAPUUL010000049">
    <property type="protein sequence ID" value="KAJ8133064.1"/>
    <property type="molecule type" value="Genomic_DNA"/>
</dbReference>
<proteinExistence type="predicted"/>
<dbReference type="Proteomes" id="UP001153332">
    <property type="component" value="Unassembled WGS sequence"/>
</dbReference>
<protein>
    <submittedName>
        <fullName evidence="1">Uncharacterized protein</fullName>
    </submittedName>
</protein>
<reference evidence="1" key="1">
    <citation type="submission" date="2022-12" db="EMBL/GenBank/DDBJ databases">
        <title>Genome Sequence of Lasiodiplodia mahajangana.</title>
        <authorList>
            <person name="Buettner E."/>
        </authorList>
    </citation>
    <scope>NUCLEOTIDE SEQUENCE</scope>
    <source>
        <strain evidence="1">VT137</strain>
    </source>
</reference>
<name>A0ACC2K046_9PEZI</name>
<evidence type="ECO:0000313" key="1">
    <source>
        <dbReference type="EMBL" id="KAJ8133064.1"/>
    </source>
</evidence>
<organism evidence="1 2">
    <name type="scientific">Lasiodiplodia mahajangana</name>
    <dbReference type="NCBI Taxonomy" id="1108764"/>
    <lineage>
        <taxon>Eukaryota</taxon>
        <taxon>Fungi</taxon>
        <taxon>Dikarya</taxon>
        <taxon>Ascomycota</taxon>
        <taxon>Pezizomycotina</taxon>
        <taxon>Dothideomycetes</taxon>
        <taxon>Dothideomycetes incertae sedis</taxon>
        <taxon>Botryosphaeriales</taxon>
        <taxon>Botryosphaeriaceae</taxon>
        <taxon>Lasiodiplodia</taxon>
    </lineage>
</organism>
<keyword evidence="2" id="KW-1185">Reference proteome</keyword>
<gene>
    <name evidence="1" type="ORF">O1611_g555</name>
</gene>
<accession>A0ACC2K046</accession>
<evidence type="ECO:0000313" key="2">
    <source>
        <dbReference type="Proteomes" id="UP001153332"/>
    </source>
</evidence>
<sequence length="219" mass="24579">MDKAQNFDPEVYTRTPQDRGTTPPRSPSTSSQADQTPPLQHSDDTPQPRIIGNHTPPATDSQDKPSSSSHQEYLDSLQPPSDLDFARLCSLQEGREKEHRHRNNDLKRQDRITALKSMEARRDFMKTKVLKEGEEEGLNEVAQDHHGSGFGHRIQQGLSQSRSPVRYINDNDGGSETTVKDGDYEALRAKAATVIQRSYRGYRAKTAIMRADQMHAAIG</sequence>